<evidence type="ECO:0000313" key="6">
    <source>
        <dbReference type="EMBL" id="HIS76432.1"/>
    </source>
</evidence>
<accession>A0A9D1K059</accession>
<dbReference type="AlphaFoldDB" id="A0A9D1K059"/>
<dbReference type="EMBL" id="DVJP01000042">
    <property type="protein sequence ID" value="HIS76432.1"/>
    <property type="molecule type" value="Genomic_DNA"/>
</dbReference>
<evidence type="ECO:0000313" key="7">
    <source>
        <dbReference type="Proteomes" id="UP000824002"/>
    </source>
</evidence>
<dbReference type="InterPro" id="IPR041147">
    <property type="entry name" value="GH38_C"/>
</dbReference>
<dbReference type="CDD" id="cd10789">
    <property type="entry name" value="GH38N_AMII_ER_cytosolic"/>
    <property type="match status" value="1"/>
</dbReference>
<dbReference type="InterPro" id="IPR000602">
    <property type="entry name" value="Glyco_hydro_38_N"/>
</dbReference>
<dbReference type="InterPro" id="IPR037094">
    <property type="entry name" value="Glyco_hydro_38_cen_sf"/>
</dbReference>
<dbReference type="FunFam" id="3.20.110.10:FF:000002">
    <property type="entry name" value="alpha-mannosidase 2C1 isoform X1"/>
    <property type="match status" value="1"/>
</dbReference>
<dbReference type="Pfam" id="PF17677">
    <property type="entry name" value="Glyco_hydro38C2"/>
    <property type="match status" value="1"/>
</dbReference>
<keyword evidence="3" id="KW-0378">Hydrolase</keyword>
<dbReference type="GO" id="GO:0030246">
    <property type="term" value="F:carbohydrate binding"/>
    <property type="evidence" value="ECO:0007669"/>
    <property type="project" value="InterPro"/>
</dbReference>
<dbReference type="Gene3D" id="1.20.1270.50">
    <property type="entry name" value="Glycoside hydrolase family 38, central domain"/>
    <property type="match status" value="1"/>
</dbReference>
<dbReference type="SUPFAM" id="SSF88713">
    <property type="entry name" value="Glycoside hydrolase/deacetylase"/>
    <property type="match status" value="1"/>
</dbReference>
<dbReference type="Pfam" id="PF09261">
    <property type="entry name" value="Alpha-mann_mid"/>
    <property type="match status" value="1"/>
</dbReference>
<dbReference type="InterPro" id="IPR011013">
    <property type="entry name" value="Gal_mutarotase_sf_dom"/>
</dbReference>
<evidence type="ECO:0000256" key="4">
    <source>
        <dbReference type="ARBA" id="ARBA00023295"/>
    </source>
</evidence>
<sequence length="1040" mass="119424">MIFAKERVDVITNELAGLITVQNCPINTFEYKKGFYVNPAEADGADVPYAPFHCETDTWAGPDEHYWFRTELTVPESFDGKPLWLYFCTDRVYWDAVNPQFLLFLNEKPIQGVDINHREVLVTRCAKAGETYRLDLQAYTGRDTHEHVGEDFNLELKAAFMERNPEIDRLYYNLTIPNEIVGWLEKDNMSRIALEKALNETINLIDLREPYSPEFYASIDAANEYVEQKIYTELAGHDEVIATCIGHTHIDVAWWWTVSQTREKAARSFSTVLKLMDEYPNYKFMSSQPQLYAFVKERYPDLFERIKERVAEGRWEVEGGMWLEADCNLISGESMVRQFLHGKRFFKEEFGKDNKILWLPDVFGYSAALPQIMKKSGIDYFMTTKIAWNQFNKLPMDTFWWKGIDGSEVFTHLITTQDAHQAKDSHYTTYNGYLNATSVIRAWERYQQKEFANDVLLSCGYGDGGGGTTRPMAENAERLSKGITGAPKVRWETSRKYFDELFETCGKNEKLPRWVGELYLEYHRGTYTSMARNKKGNRKSELMWQEAEFFANWARDLGVEYPAEEIYKSWETILLNQFHDILPGSSIHDVYEVTKVEYEDLLKRAGNLIENRVQLLADHSGAPEGSLVVFNAAPFTRDAVISVPFEAESLQDECGNVYPVQKTADGAVCRVANVPAKGWKAFTPAKAKGETSPFVFTENGIQTPFYDITWNEKGFFTSIFDKEANRQVLKPGKLGNVLKAYEDKPINYDNWDIEIYYPEKSWLVDDVQSMEWIEKGPVRATLRIERKFLHSAIVQNIHFYADSRNIEFDTWVDWKQHQVLLKAEFDVDVNANEATYDIQFGNLSRPTHANTMWDVAKFEVCAHKWADLSEGGYGVAILNDCKYGHSIREGHMTLTLLKSGIVPNPVTDQEEHTFTYALLPHMGGWREGNVPQAAYALNIPVRAAVAASKGQGLPHSYVDVSAENVALETVKKAEDSDSTIIRLYEFQNRRTEVTVKLADAFSKVEDCDLMENPEAEIPTDGHSFTFTVKPYEIKTFRLTK</sequence>
<dbReference type="InterPro" id="IPR015341">
    <property type="entry name" value="Glyco_hydro_38_cen"/>
</dbReference>
<evidence type="ECO:0000259" key="5">
    <source>
        <dbReference type="SMART" id="SM00872"/>
    </source>
</evidence>
<evidence type="ECO:0000256" key="1">
    <source>
        <dbReference type="ARBA" id="ARBA00009792"/>
    </source>
</evidence>
<reference evidence="6" key="1">
    <citation type="submission" date="2020-10" db="EMBL/GenBank/DDBJ databases">
        <authorList>
            <person name="Gilroy R."/>
        </authorList>
    </citation>
    <scope>NUCLEOTIDE SEQUENCE</scope>
    <source>
        <strain evidence="6">CHK199-13235</strain>
    </source>
</reference>
<dbReference type="GO" id="GO:0004559">
    <property type="term" value="F:alpha-mannosidase activity"/>
    <property type="evidence" value="ECO:0007669"/>
    <property type="project" value="InterPro"/>
</dbReference>
<evidence type="ECO:0000256" key="2">
    <source>
        <dbReference type="ARBA" id="ARBA00022723"/>
    </source>
</evidence>
<evidence type="ECO:0000256" key="3">
    <source>
        <dbReference type="ARBA" id="ARBA00022801"/>
    </source>
</evidence>
<dbReference type="GO" id="GO:0006013">
    <property type="term" value="P:mannose metabolic process"/>
    <property type="evidence" value="ECO:0007669"/>
    <property type="project" value="InterPro"/>
</dbReference>
<feature type="domain" description="Glycoside hydrolase family 38 central" evidence="5">
    <location>
        <begin position="521"/>
        <end position="598"/>
    </location>
</feature>
<comment type="similarity">
    <text evidence="1">Belongs to the glycosyl hydrolase 38 family.</text>
</comment>
<dbReference type="Gene3D" id="2.70.98.30">
    <property type="entry name" value="Golgi alpha-mannosidase II, domain 4"/>
    <property type="match status" value="1"/>
</dbReference>
<dbReference type="Proteomes" id="UP000824002">
    <property type="component" value="Unassembled WGS sequence"/>
</dbReference>
<dbReference type="Gene3D" id="3.20.110.10">
    <property type="entry name" value="Glycoside hydrolase 38, N terminal domain"/>
    <property type="match status" value="1"/>
</dbReference>
<dbReference type="GO" id="GO:0046872">
    <property type="term" value="F:metal ion binding"/>
    <property type="evidence" value="ECO:0007669"/>
    <property type="project" value="UniProtKB-KW"/>
</dbReference>
<dbReference type="SUPFAM" id="SSF88688">
    <property type="entry name" value="Families 57/38 glycoside transferase middle domain"/>
    <property type="match status" value="1"/>
</dbReference>
<dbReference type="FunFam" id="1.20.1270.50:FF:000004">
    <property type="entry name" value="alpha-mannosidase 2C1 isoform X1"/>
    <property type="match status" value="1"/>
</dbReference>
<gene>
    <name evidence="6" type="ORF">IAB51_06415</name>
</gene>
<dbReference type="Pfam" id="PF01074">
    <property type="entry name" value="Glyco_hydro_38N"/>
    <property type="match status" value="1"/>
</dbReference>
<keyword evidence="2" id="KW-0479">Metal-binding</keyword>
<dbReference type="SMART" id="SM00872">
    <property type="entry name" value="Alpha-mann_mid"/>
    <property type="match status" value="1"/>
</dbReference>
<name>A0A9D1K059_9FIRM</name>
<keyword evidence="4" id="KW-0326">Glycosidase</keyword>
<organism evidence="6 7">
    <name type="scientific">Candidatus Merdivicinus excrementipullorum</name>
    <dbReference type="NCBI Taxonomy" id="2840867"/>
    <lineage>
        <taxon>Bacteria</taxon>
        <taxon>Bacillati</taxon>
        <taxon>Bacillota</taxon>
        <taxon>Clostridia</taxon>
        <taxon>Eubacteriales</taxon>
        <taxon>Oscillospiraceae</taxon>
        <taxon>Oscillospiraceae incertae sedis</taxon>
        <taxon>Candidatus Merdivicinus</taxon>
    </lineage>
</organism>
<dbReference type="SUPFAM" id="SSF74650">
    <property type="entry name" value="Galactose mutarotase-like"/>
    <property type="match status" value="1"/>
</dbReference>
<protein>
    <submittedName>
        <fullName evidence="6">Alpha-mannosidase</fullName>
    </submittedName>
</protein>
<dbReference type="PANTHER" id="PTHR46017">
    <property type="entry name" value="ALPHA-MANNOSIDASE 2C1"/>
    <property type="match status" value="1"/>
</dbReference>
<dbReference type="InterPro" id="IPR028995">
    <property type="entry name" value="Glyco_hydro_57/38_cen_sf"/>
</dbReference>
<dbReference type="GO" id="GO:0009313">
    <property type="term" value="P:oligosaccharide catabolic process"/>
    <property type="evidence" value="ECO:0007669"/>
    <property type="project" value="TreeGrafter"/>
</dbReference>
<dbReference type="Pfam" id="PF07748">
    <property type="entry name" value="Glyco_hydro_38C"/>
    <property type="match status" value="1"/>
</dbReference>
<dbReference type="InterPro" id="IPR011330">
    <property type="entry name" value="Glyco_hydro/deAcase_b/a-brl"/>
</dbReference>
<comment type="caution">
    <text evidence="6">The sequence shown here is derived from an EMBL/GenBank/DDBJ whole genome shotgun (WGS) entry which is preliminary data.</text>
</comment>
<dbReference type="InterPro" id="IPR011682">
    <property type="entry name" value="Glyco_hydro_38_C"/>
</dbReference>
<dbReference type="FunFam" id="2.70.98.30:FF:000010">
    <property type="entry name" value="Cytosolic alpha-mannosidase"/>
    <property type="match status" value="1"/>
</dbReference>
<dbReference type="InterPro" id="IPR027291">
    <property type="entry name" value="Glyco_hydro_38_N_sf"/>
</dbReference>
<proteinExistence type="inferred from homology"/>
<reference evidence="6" key="2">
    <citation type="journal article" date="2021" name="PeerJ">
        <title>Extensive microbial diversity within the chicken gut microbiome revealed by metagenomics and culture.</title>
        <authorList>
            <person name="Gilroy R."/>
            <person name="Ravi A."/>
            <person name="Getino M."/>
            <person name="Pursley I."/>
            <person name="Horton D.L."/>
            <person name="Alikhan N.F."/>
            <person name="Baker D."/>
            <person name="Gharbi K."/>
            <person name="Hall N."/>
            <person name="Watson M."/>
            <person name="Adriaenssens E.M."/>
            <person name="Foster-Nyarko E."/>
            <person name="Jarju S."/>
            <person name="Secka A."/>
            <person name="Antonio M."/>
            <person name="Oren A."/>
            <person name="Chaudhuri R.R."/>
            <person name="La Ragione R."/>
            <person name="Hildebrand F."/>
            <person name="Pallen M.J."/>
        </authorList>
    </citation>
    <scope>NUCLEOTIDE SEQUENCE</scope>
    <source>
        <strain evidence="6">CHK199-13235</strain>
    </source>
</reference>
<dbReference type="PANTHER" id="PTHR46017:SF1">
    <property type="entry name" value="ALPHA-MANNOSIDASE 2C1"/>
    <property type="match status" value="1"/>
</dbReference>
<dbReference type="Gene3D" id="2.60.40.2220">
    <property type="match status" value="1"/>
</dbReference>